<dbReference type="PROSITE" id="PS00216">
    <property type="entry name" value="SUGAR_TRANSPORT_1"/>
    <property type="match status" value="1"/>
</dbReference>
<dbReference type="Gene3D" id="1.20.1250.20">
    <property type="entry name" value="MFS general substrate transporter like domains"/>
    <property type="match status" value="2"/>
</dbReference>
<feature type="transmembrane region" description="Helical" evidence="5">
    <location>
        <begin position="308"/>
        <end position="332"/>
    </location>
</feature>
<dbReference type="AlphaFoldDB" id="A0A5C5U2A5"/>
<dbReference type="PROSITE" id="PS00217">
    <property type="entry name" value="SUGAR_TRANSPORT_2"/>
    <property type="match status" value="1"/>
</dbReference>
<feature type="transmembrane region" description="Helical" evidence="5">
    <location>
        <begin position="52"/>
        <end position="69"/>
    </location>
</feature>
<keyword evidence="4 5" id="KW-0472">Membrane</keyword>
<protein>
    <submittedName>
        <fullName evidence="7">3-(3-hydroxy-phenyl)propionate transporter MhpT</fullName>
    </submittedName>
</protein>
<dbReference type="SUPFAM" id="SSF103473">
    <property type="entry name" value="MFS general substrate transporter"/>
    <property type="match status" value="1"/>
</dbReference>
<dbReference type="Proteomes" id="UP000315949">
    <property type="component" value="Unassembled WGS sequence"/>
</dbReference>
<organism evidence="7 8">
    <name type="scientific">Luteimonas wenzhouensis</name>
    <dbReference type="NCBI Taxonomy" id="2599615"/>
    <lineage>
        <taxon>Bacteria</taxon>
        <taxon>Pseudomonadati</taxon>
        <taxon>Pseudomonadota</taxon>
        <taxon>Gammaproteobacteria</taxon>
        <taxon>Lysobacterales</taxon>
        <taxon>Lysobacteraceae</taxon>
        <taxon>Luteimonas</taxon>
    </lineage>
</organism>
<feature type="transmembrane region" description="Helical" evidence="5">
    <location>
        <begin position="344"/>
        <end position="370"/>
    </location>
</feature>
<dbReference type="InterPro" id="IPR036259">
    <property type="entry name" value="MFS_trans_sf"/>
</dbReference>
<feature type="transmembrane region" description="Helical" evidence="5">
    <location>
        <begin position="284"/>
        <end position="302"/>
    </location>
</feature>
<reference evidence="7 8" key="1">
    <citation type="submission" date="2019-07" db="EMBL/GenBank/DDBJ databases">
        <title>Luteimonas sp. YD-1 nov., isolated from acidic soil.</title>
        <authorList>
            <person name="Zhou J."/>
        </authorList>
    </citation>
    <scope>NUCLEOTIDE SEQUENCE [LARGE SCALE GENOMIC DNA]</scope>
    <source>
        <strain evidence="7 8">YD-1</strain>
    </source>
</reference>
<feature type="transmembrane region" description="Helical" evidence="5">
    <location>
        <begin position="107"/>
        <end position="127"/>
    </location>
</feature>
<feature type="domain" description="Major facilitator superfamily (MFS) profile" evidence="6">
    <location>
        <begin position="16"/>
        <end position="399"/>
    </location>
</feature>
<dbReference type="EMBL" id="VOHE01000003">
    <property type="protein sequence ID" value="TWT19898.1"/>
    <property type="molecule type" value="Genomic_DNA"/>
</dbReference>
<keyword evidence="8" id="KW-1185">Reference proteome</keyword>
<dbReference type="InterPro" id="IPR011701">
    <property type="entry name" value="MFS"/>
</dbReference>
<accession>A0A5C5U2A5</accession>
<gene>
    <name evidence="7" type="primary">mhpT</name>
    <name evidence="7" type="ORF">FQY79_07010</name>
</gene>
<evidence type="ECO:0000256" key="4">
    <source>
        <dbReference type="ARBA" id="ARBA00023136"/>
    </source>
</evidence>
<feature type="transmembrane region" description="Helical" evidence="5">
    <location>
        <begin position="258"/>
        <end position="277"/>
    </location>
</feature>
<dbReference type="PANTHER" id="PTHR23508">
    <property type="entry name" value="CARBOXYLIC ACID TRANSPORTER PROTEIN HOMOLOG"/>
    <property type="match status" value="1"/>
</dbReference>
<comment type="subcellular location">
    <subcellularLocation>
        <location evidence="1">Membrane</location>
        <topology evidence="1">Multi-pass membrane protein</topology>
    </subcellularLocation>
</comment>
<dbReference type="GO" id="GO:0046943">
    <property type="term" value="F:carboxylic acid transmembrane transporter activity"/>
    <property type="evidence" value="ECO:0007669"/>
    <property type="project" value="TreeGrafter"/>
</dbReference>
<evidence type="ECO:0000313" key="7">
    <source>
        <dbReference type="EMBL" id="TWT19898.1"/>
    </source>
</evidence>
<name>A0A5C5U2A5_9GAMM</name>
<evidence type="ECO:0000313" key="8">
    <source>
        <dbReference type="Proteomes" id="UP000315949"/>
    </source>
</evidence>
<keyword evidence="3 5" id="KW-1133">Transmembrane helix</keyword>
<dbReference type="OrthoDB" id="7066727at2"/>
<feature type="transmembrane region" description="Helical" evidence="5">
    <location>
        <begin position="139"/>
        <end position="159"/>
    </location>
</feature>
<dbReference type="InterPro" id="IPR005829">
    <property type="entry name" value="Sugar_transporter_CS"/>
</dbReference>
<dbReference type="InterPro" id="IPR020846">
    <property type="entry name" value="MFS_dom"/>
</dbReference>
<keyword evidence="2 5" id="KW-0812">Transmembrane</keyword>
<feature type="transmembrane region" description="Helical" evidence="5">
    <location>
        <begin position="171"/>
        <end position="190"/>
    </location>
</feature>
<dbReference type="Pfam" id="PF07690">
    <property type="entry name" value="MFS_1"/>
    <property type="match status" value="1"/>
</dbReference>
<dbReference type="GO" id="GO:0005886">
    <property type="term" value="C:plasma membrane"/>
    <property type="evidence" value="ECO:0007669"/>
    <property type="project" value="TreeGrafter"/>
</dbReference>
<feature type="transmembrane region" description="Helical" evidence="5">
    <location>
        <begin position="81"/>
        <end position="101"/>
    </location>
</feature>
<evidence type="ECO:0000256" key="3">
    <source>
        <dbReference type="ARBA" id="ARBA00022989"/>
    </source>
</evidence>
<dbReference type="RefSeq" id="WP_146312518.1">
    <property type="nucleotide sequence ID" value="NZ_VOHE01000003.1"/>
</dbReference>
<dbReference type="NCBIfam" id="NF008586">
    <property type="entry name" value="PRK11551.1"/>
    <property type="match status" value="1"/>
</dbReference>
<dbReference type="PROSITE" id="PS50850">
    <property type="entry name" value="MFS"/>
    <property type="match status" value="1"/>
</dbReference>
<evidence type="ECO:0000256" key="1">
    <source>
        <dbReference type="ARBA" id="ARBA00004141"/>
    </source>
</evidence>
<comment type="caution">
    <text evidence="7">The sequence shown here is derived from an EMBL/GenBank/DDBJ whole genome shotgun (WGS) entry which is preliminary data.</text>
</comment>
<evidence type="ECO:0000256" key="2">
    <source>
        <dbReference type="ARBA" id="ARBA00022692"/>
    </source>
</evidence>
<evidence type="ECO:0000256" key="5">
    <source>
        <dbReference type="SAM" id="Phobius"/>
    </source>
</evidence>
<dbReference type="PANTHER" id="PTHR23508:SF10">
    <property type="entry name" value="CARBOXYLIC ACID TRANSPORTER PROTEIN HOMOLOG"/>
    <property type="match status" value="1"/>
</dbReference>
<proteinExistence type="predicted"/>
<feature type="transmembrane region" description="Helical" evidence="5">
    <location>
        <begin position="221"/>
        <end position="238"/>
    </location>
</feature>
<evidence type="ECO:0000259" key="6">
    <source>
        <dbReference type="PROSITE" id="PS50850"/>
    </source>
</evidence>
<feature type="transmembrane region" description="Helical" evidence="5">
    <location>
        <begin position="376"/>
        <end position="396"/>
    </location>
</feature>
<sequence length="404" mass="41487">MGQAVREPAGRTAWLTLALCCAVSVFEGYDLQAAGVVAPRVRAAFDLGPDQLGWFFSAATFGLMLGAAIGGRLSDRWGRKAVLVASVAAFGAMSVATAYSWNVESLLAARFLTGVGLGGALPNLLALVTENAPANRRHFVVGAMYAGLPTGGALAALTSAVGVEPESWKNVFLVGGFAPLLLTVPLLLFLPDSREQRQLGTRERAGVALALFGEGRAARTVALWTGFFLALLAMYLLLNWLPSLLVGRGLSVRDASWVQMLFNIGGALASVATGQLMDGRWRTACVPVAFVSTIAALLAMAASPASPIAAMLCGLAIGATVSSTQTILYALAPGQYPTAVRGTGVGAAVSVGRLGSAAGPLLAAALIGGGSSANQVLMALVPVLLVAGALTWWLTLRSRPASPR</sequence>